<gene>
    <name evidence="3" type="ORF">C7Y72_05020</name>
</gene>
<reference evidence="3 4" key="1">
    <citation type="submission" date="2018-03" db="EMBL/GenBank/DDBJ databases">
        <title>Aquarubrobacter algicola gen. nov., sp. nov., a novel actinobacterium isolated from shallow eutrophic lake during the end of cyanobacterial harmful algal blooms.</title>
        <authorList>
            <person name="Chun S.J."/>
        </authorList>
    </citation>
    <scope>NUCLEOTIDE SEQUENCE [LARGE SCALE GENOMIC DNA]</scope>
    <source>
        <strain evidence="3 4">Seoho-28</strain>
    </source>
</reference>
<dbReference type="Proteomes" id="UP000240739">
    <property type="component" value="Unassembled WGS sequence"/>
</dbReference>
<evidence type="ECO:0000313" key="3">
    <source>
        <dbReference type="EMBL" id="PTL59051.1"/>
    </source>
</evidence>
<name>A0A2T4UIJ1_9ACTN</name>
<evidence type="ECO:0000256" key="1">
    <source>
        <dbReference type="SAM" id="MobiDB-lite"/>
    </source>
</evidence>
<protein>
    <submittedName>
        <fullName evidence="3">Uncharacterized protein</fullName>
    </submittedName>
</protein>
<dbReference type="RefSeq" id="WP_107567487.1">
    <property type="nucleotide sequence ID" value="NZ_PYYB01000001.1"/>
</dbReference>
<comment type="caution">
    <text evidence="3">The sequence shown here is derived from an EMBL/GenBank/DDBJ whole genome shotgun (WGS) entry which is preliminary data.</text>
</comment>
<proteinExistence type="predicted"/>
<dbReference type="EMBL" id="PYYB01000001">
    <property type="protein sequence ID" value="PTL59051.1"/>
    <property type="molecule type" value="Genomic_DNA"/>
</dbReference>
<feature type="compositionally biased region" description="Polar residues" evidence="1">
    <location>
        <begin position="78"/>
        <end position="89"/>
    </location>
</feature>
<evidence type="ECO:0000313" key="4">
    <source>
        <dbReference type="Proteomes" id="UP000240739"/>
    </source>
</evidence>
<keyword evidence="4" id="KW-1185">Reference proteome</keyword>
<sequence length="142" mass="14472">MPSPNSVRPTPQPRDPHAVARERLAARARRLRTLRLRAAGGAVGVFLAAWLALFVPAQGASSSSTSTQAASPATGATDTSRAVESTTGTDDGWSDETYDSGTTEDGWSDDTGTDQGWSDDSGSTAGDSSASVPAAPMTSGQS</sequence>
<feature type="compositionally biased region" description="Low complexity" evidence="1">
    <location>
        <begin position="118"/>
        <end position="131"/>
    </location>
</feature>
<keyword evidence="2" id="KW-1133">Transmembrane helix</keyword>
<feature type="region of interest" description="Disordered" evidence="1">
    <location>
        <begin position="1"/>
        <end position="20"/>
    </location>
</feature>
<organism evidence="3 4">
    <name type="scientific">Paraconexibacter algicola</name>
    <dbReference type="NCBI Taxonomy" id="2133960"/>
    <lineage>
        <taxon>Bacteria</taxon>
        <taxon>Bacillati</taxon>
        <taxon>Actinomycetota</taxon>
        <taxon>Thermoleophilia</taxon>
        <taxon>Solirubrobacterales</taxon>
        <taxon>Paraconexibacteraceae</taxon>
        <taxon>Paraconexibacter</taxon>
    </lineage>
</organism>
<feature type="compositionally biased region" description="Low complexity" evidence="1">
    <location>
        <begin position="58"/>
        <end position="77"/>
    </location>
</feature>
<dbReference type="AlphaFoldDB" id="A0A2T4UIJ1"/>
<feature type="transmembrane region" description="Helical" evidence="2">
    <location>
        <begin position="36"/>
        <end position="57"/>
    </location>
</feature>
<evidence type="ECO:0000256" key="2">
    <source>
        <dbReference type="SAM" id="Phobius"/>
    </source>
</evidence>
<keyword evidence="2" id="KW-0472">Membrane</keyword>
<accession>A0A2T4UIJ1</accession>
<keyword evidence="2" id="KW-0812">Transmembrane</keyword>
<feature type="region of interest" description="Disordered" evidence="1">
    <location>
        <begin position="58"/>
        <end position="142"/>
    </location>
</feature>